<evidence type="ECO:0000256" key="9">
    <source>
        <dbReference type="ARBA" id="ARBA00023136"/>
    </source>
</evidence>
<protein>
    <recommendedName>
        <fullName evidence="11">RING-CH-type domain-containing protein</fullName>
    </recommendedName>
</protein>
<dbReference type="PANTHER" id="PTHR46065">
    <property type="entry name" value="E3 UBIQUITIN-PROTEIN LIGASE MARCH 2/3 FAMILY MEMBER"/>
    <property type="match status" value="1"/>
</dbReference>
<name>A0A9J6H173_HAELO</name>
<dbReference type="VEuPathDB" id="VectorBase:HLOH_060197"/>
<gene>
    <name evidence="12" type="ORF">HPB48_012115</name>
</gene>
<evidence type="ECO:0000256" key="10">
    <source>
        <dbReference type="SAM" id="MobiDB-lite"/>
    </source>
</evidence>
<sequence length="98" mass="10877">MASPSEAPCKARPLSSEAPPVLPQQRPSSQPSNSFTNGDESRIFHREADAENPLILPCHCGGSRRYVHQACLQQWIDSSGARCCELWKSNFVIHTKTK</sequence>
<evidence type="ECO:0000256" key="7">
    <source>
        <dbReference type="ARBA" id="ARBA00022833"/>
    </source>
</evidence>
<feature type="domain" description="RING-CH-type" evidence="11">
    <location>
        <begin position="33"/>
        <end position="94"/>
    </location>
</feature>
<dbReference type="InterPro" id="IPR011016">
    <property type="entry name" value="Znf_RING-CH"/>
</dbReference>
<evidence type="ECO:0000256" key="1">
    <source>
        <dbReference type="ARBA" id="ARBA00004141"/>
    </source>
</evidence>
<keyword evidence="13" id="KW-1185">Reference proteome</keyword>
<keyword evidence="7" id="KW-0862">Zinc</keyword>
<keyword evidence="6" id="KW-0833">Ubl conjugation pathway</keyword>
<dbReference type="Gene3D" id="3.30.40.10">
    <property type="entry name" value="Zinc/RING finger domain, C3HC4 (zinc finger)"/>
    <property type="match status" value="1"/>
</dbReference>
<dbReference type="PANTHER" id="PTHR46065:SF3">
    <property type="entry name" value="FI20425P1"/>
    <property type="match status" value="1"/>
</dbReference>
<evidence type="ECO:0000256" key="5">
    <source>
        <dbReference type="ARBA" id="ARBA00022771"/>
    </source>
</evidence>
<feature type="compositionally biased region" description="Low complexity" evidence="10">
    <location>
        <begin position="23"/>
        <end position="32"/>
    </location>
</feature>
<organism evidence="12 13">
    <name type="scientific">Haemaphysalis longicornis</name>
    <name type="common">Bush tick</name>
    <dbReference type="NCBI Taxonomy" id="44386"/>
    <lineage>
        <taxon>Eukaryota</taxon>
        <taxon>Metazoa</taxon>
        <taxon>Ecdysozoa</taxon>
        <taxon>Arthropoda</taxon>
        <taxon>Chelicerata</taxon>
        <taxon>Arachnida</taxon>
        <taxon>Acari</taxon>
        <taxon>Parasitiformes</taxon>
        <taxon>Ixodida</taxon>
        <taxon>Ixodoidea</taxon>
        <taxon>Ixodidae</taxon>
        <taxon>Haemaphysalinae</taxon>
        <taxon>Haemaphysalis</taxon>
    </lineage>
</organism>
<keyword evidence="8" id="KW-1133">Transmembrane helix</keyword>
<evidence type="ECO:0000256" key="4">
    <source>
        <dbReference type="ARBA" id="ARBA00022723"/>
    </source>
</evidence>
<dbReference type="PROSITE" id="PS51292">
    <property type="entry name" value="ZF_RING_CH"/>
    <property type="match status" value="1"/>
</dbReference>
<keyword evidence="2" id="KW-0808">Transferase</keyword>
<accession>A0A9J6H173</accession>
<keyword evidence="9" id="KW-0472">Membrane</keyword>
<dbReference type="GO" id="GO:0008270">
    <property type="term" value="F:zinc ion binding"/>
    <property type="evidence" value="ECO:0007669"/>
    <property type="project" value="UniProtKB-KW"/>
</dbReference>
<evidence type="ECO:0000256" key="2">
    <source>
        <dbReference type="ARBA" id="ARBA00022679"/>
    </source>
</evidence>
<evidence type="ECO:0000313" key="13">
    <source>
        <dbReference type="Proteomes" id="UP000821853"/>
    </source>
</evidence>
<comment type="caution">
    <text evidence="12">The sequence shown here is derived from an EMBL/GenBank/DDBJ whole genome shotgun (WGS) entry which is preliminary data.</text>
</comment>
<reference evidence="12 13" key="1">
    <citation type="journal article" date="2020" name="Cell">
        <title>Large-Scale Comparative Analyses of Tick Genomes Elucidate Their Genetic Diversity and Vector Capacities.</title>
        <authorList>
            <consortium name="Tick Genome and Microbiome Consortium (TIGMIC)"/>
            <person name="Jia N."/>
            <person name="Wang J."/>
            <person name="Shi W."/>
            <person name="Du L."/>
            <person name="Sun Y."/>
            <person name="Zhan W."/>
            <person name="Jiang J.F."/>
            <person name="Wang Q."/>
            <person name="Zhang B."/>
            <person name="Ji P."/>
            <person name="Bell-Sakyi L."/>
            <person name="Cui X.M."/>
            <person name="Yuan T.T."/>
            <person name="Jiang B.G."/>
            <person name="Yang W.F."/>
            <person name="Lam T.T."/>
            <person name="Chang Q.C."/>
            <person name="Ding S.J."/>
            <person name="Wang X.J."/>
            <person name="Zhu J.G."/>
            <person name="Ruan X.D."/>
            <person name="Zhao L."/>
            <person name="Wei J.T."/>
            <person name="Ye R.Z."/>
            <person name="Que T.C."/>
            <person name="Du C.H."/>
            <person name="Zhou Y.H."/>
            <person name="Cheng J.X."/>
            <person name="Dai P.F."/>
            <person name="Guo W.B."/>
            <person name="Han X.H."/>
            <person name="Huang E.J."/>
            <person name="Li L.F."/>
            <person name="Wei W."/>
            <person name="Gao Y.C."/>
            <person name="Liu J.Z."/>
            <person name="Shao H.Z."/>
            <person name="Wang X."/>
            <person name="Wang C.C."/>
            <person name="Yang T.C."/>
            <person name="Huo Q.B."/>
            <person name="Li W."/>
            <person name="Chen H.Y."/>
            <person name="Chen S.E."/>
            <person name="Zhou L.G."/>
            <person name="Ni X.B."/>
            <person name="Tian J.H."/>
            <person name="Sheng Y."/>
            <person name="Liu T."/>
            <person name="Pan Y.S."/>
            <person name="Xia L.Y."/>
            <person name="Li J."/>
            <person name="Zhao F."/>
            <person name="Cao W.C."/>
        </authorList>
    </citation>
    <scope>NUCLEOTIDE SEQUENCE [LARGE SCALE GENOMIC DNA]</scope>
    <source>
        <strain evidence="12">HaeL-2018</strain>
    </source>
</reference>
<dbReference type="GO" id="GO:0016740">
    <property type="term" value="F:transferase activity"/>
    <property type="evidence" value="ECO:0007669"/>
    <property type="project" value="UniProtKB-KW"/>
</dbReference>
<dbReference type="Proteomes" id="UP000821853">
    <property type="component" value="Chromosome 8"/>
</dbReference>
<keyword evidence="3" id="KW-0812">Transmembrane</keyword>
<evidence type="ECO:0000256" key="8">
    <source>
        <dbReference type="ARBA" id="ARBA00022989"/>
    </source>
</evidence>
<evidence type="ECO:0000256" key="6">
    <source>
        <dbReference type="ARBA" id="ARBA00022786"/>
    </source>
</evidence>
<comment type="subcellular location">
    <subcellularLocation>
        <location evidence="1">Membrane</location>
        <topology evidence="1">Multi-pass membrane protein</topology>
    </subcellularLocation>
</comment>
<dbReference type="EMBL" id="JABSTR010000010">
    <property type="protein sequence ID" value="KAH9380460.1"/>
    <property type="molecule type" value="Genomic_DNA"/>
</dbReference>
<dbReference type="AlphaFoldDB" id="A0A9J6H173"/>
<dbReference type="Pfam" id="PF12906">
    <property type="entry name" value="RINGv"/>
    <property type="match status" value="1"/>
</dbReference>
<evidence type="ECO:0000259" key="11">
    <source>
        <dbReference type="PROSITE" id="PS51292"/>
    </source>
</evidence>
<evidence type="ECO:0000313" key="12">
    <source>
        <dbReference type="EMBL" id="KAH9380460.1"/>
    </source>
</evidence>
<dbReference type="InterPro" id="IPR013083">
    <property type="entry name" value="Znf_RING/FYVE/PHD"/>
</dbReference>
<dbReference type="SUPFAM" id="SSF57850">
    <property type="entry name" value="RING/U-box"/>
    <property type="match status" value="1"/>
</dbReference>
<evidence type="ECO:0000256" key="3">
    <source>
        <dbReference type="ARBA" id="ARBA00022692"/>
    </source>
</evidence>
<feature type="region of interest" description="Disordered" evidence="10">
    <location>
        <begin position="1"/>
        <end position="46"/>
    </location>
</feature>
<dbReference type="SMART" id="SM00744">
    <property type="entry name" value="RINGv"/>
    <property type="match status" value="1"/>
</dbReference>
<keyword evidence="5" id="KW-0863">Zinc-finger</keyword>
<proteinExistence type="predicted"/>
<keyword evidence="4" id="KW-0479">Metal-binding</keyword>
<dbReference type="OrthoDB" id="264354at2759"/>
<dbReference type="GO" id="GO:0016020">
    <property type="term" value="C:membrane"/>
    <property type="evidence" value="ECO:0007669"/>
    <property type="project" value="UniProtKB-SubCell"/>
</dbReference>